<dbReference type="AlphaFoldDB" id="A0A0R3WYK6"/>
<evidence type="ECO:0000313" key="1">
    <source>
        <dbReference type="EMBL" id="VDM27767.1"/>
    </source>
</evidence>
<evidence type="ECO:0000313" key="2">
    <source>
        <dbReference type="Proteomes" id="UP000274429"/>
    </source>
</evidence>
<organism evidence="3">
    <name type="scientific">Hydatigena taeniaeformis</name>
    <name type="common">Feline tapeworm</name>
    <name type="synonym">Taenia taeniaeformis</name>
    <dbReference type="NCBI Taxonomy" id="6205"/>
    <lineage>
        <taxon>Eukaryota</taxon>
        <taxon>Metazoa</taxon>
        <taxon>Spiralia</taxon>
        <taxon>Lophotrochozoa</taxon>
        <taxon>Platyhelminthes</taxon>
        <taxon>Cestoda</taxon>
        <taxon>Eucestoda</taxon>
        <taxon>Cyclophyllidea</taxon>
        <taxon>Taeniidae</taxon>
        <taxon>Hydatigera</taxon>
    </lineage>
</organism>
<gene>
    <name evidence="1" type="ORF">TTAC_LOCUS5832</name>
</gene>
<name>A0A0R3WYK6_HYDTA</name>
<protein>
    <submittedName>
        <fullName evidence="1 3">Uncharacterized protein</fullName>
    </submittedName>
</protein>
<proteinExistence type="predicted"/>
<sequence>MSRLLSINCKWQDGDPWLQYGDEGSGKEQMEVEVEVEVEEEKEGATFLGAHASSLREKASEGAFSDMRSFTEG</sequence>
<reference evidence="1 2" key="2">
    <citation type="submission" date="2018-11" db="EMBL/GenBank/DDBJ databases">
        <authorList>
            <consortium name="Pathogen Informatics"/>
        </authorList>
    </citation>
    <scope>NUCLEOTIDE SEQUENCE [LARGE SCALE GENOMIC DNA]</scope>
</reference>
<dbReference type="EMBL" id="UYWX01009276">
    <property type="protein sequence ID" value="VDM27767.1"/>
    <property type="molecule type" value="Genomic_DNA"/>
</dbReference>
<dbReference type="Proteomes" id="UP000274429">
    <property type="component" value="Unassembled WGS sequence"/>
</dbReference>
<evidence type="ECO:0000313" key="3">
    <source>
        <dbReference type="WBParaSite" id="TTAC_0000584601-mRNA-1"/>
    </source>
</evidence>
<reference evidence="3" key="1">
    <citation type="submission" date="2017-02" db="UniProtKB">
        <authorList>
            <consortium name="WormBaseParasite"/>
        </authorList>
    </citation>
    <scope>IDENTIFICATION</scope>
</reference>
<keyword evidence="2" id="KW-1185">Reference proteome</keyword>
<accession>A0A0R3WYK6</accession>
<dbReference type="WBParaSite" id="TTAC_0000584601-mRNA-1">
    <property type="protein sequence ID" value="TTAC_0000584601-mRNA-1"/>
    <property type="gene ID" value="TTAC_0000584601"/>
</dbReference>